<dbReference type="VEuPathDB" id="VectorBase:MDOMA2_020460"/>
<dbReference type="RefSeq" id="XP_005179468.1">
    <property type="nucleotide sequence ID" value="XM_005179411.3"/>
</dbReference>
<keyword evidence="1" id="KW-0732">Signal</keyword>
<dbReference type="KEGG" id="mde:101892952"/>
<dbReference type="AlphaFoldDB" id="A0A1I8M3A1"/>
<protein>
    <submittedName>
        <fullName evidence="4">Uncharacterized protein LOC101892952</fullName>
    </submittedName>
</protein>
<evidence type="ECO:0000256" key="1">
    <source>
        <dbReference type="SAM" id="SignalP"/>
    </source>
</evidence>
<feature type="signal peptide" evidence="1">
    <location>
        <begin position="1"/>
        <end position="25"/>
    </location>
</feature>
<evidence type="ECO:0000313" key="3">
    <source>
        <dbReference type="Proteomes" id="UP001652621"/>
    </source>
</evidence>
<dbReference type="OrthoDB" id="7998970at2759"/>
<feature type="chain" id="PRO_5044559757" evidence="1">
    <location>
        <begin position="26"/>
        <end position="151"/>
    </location>
</feature>
<dbReference type="GeneID" id="101892952"/>
<name>A0A1I8M3A1_MUSDO</name>
<gene>
    <name evidence="2" type="primary">101892952</name>
    <name evidence="4" type="synonym">LOC101892952</name>
</gene>
<reference evidence="2" key="1">
    <citation type="submission" date="2020-05" db="UniProtKB">
        <authorList>
            <consortium name="EnsemblMetazoa"/>
        </authorList>
    </citation>
    <scope>IDENTIFICATION</scope>
    <source>
        <strain evidence="2">Aabys</strain>
    </source>
</reference>
<sequence>MLQLNKYLPLLAVVAFVLIVQQTDAKCDTCGTNGIACINETSFHICYGSNPDTKSVMTCPTGNICVRSSVKCAAKGMGLQPDCVREKSCGTCDGSKLFTCTSRKTYAMCNGTEVTDNGGVCPRNLICNSSGSQICVTECDLNGPIECDRDP</sequence>
<keyword evidence="3" id="KW-1185">Reference proteome</keyword>
<dbReference type="eggNOG" id="ENOG502TBHE">
    <property type="taxonomic scope" value="Eukaryota"/>
</dbReference>
<dbReference type="EnsemblMetazoa" id="MDOA000800-RA">
    <property type="protein sequence ID" value="MDOA000800-PA"/>
    <property type="gene ID" value="MDOA000800"/>
</dbReference>
<dbReference type="Proteomes" id="UP001652621">
    <property type="component" value="Unplaced"/>
</dbReference>
<evidence type="ECO:0000313" key="4">
    <source>
        <dbReference type="RefSeq" id="XP_005179468.1"/>
    </source>
</evidence>
<accession>A0A1I8M3A1</accession>
<reference evidence="4" key="2">
    <citation type="submission" date="2025-04" db="UniProtKB">
        <authorList>
            <consortium name="RefSeq"/>
        </authorList>
    </citation>
    <scope>IDENTIFICATION</scope>
    <source>
        <strain evidence="4">Aabys</strain>
    </source>
</reference>
<proteinExistence type="predicted"/>
<organism evidence="2">
    <name type="scientific">Musca domestica</name>
    <name type="common">House fly</name>
    <dbReference type="NCBI Taxonomy" id="7370"/>
    <lineage>
        <taxon>Eukaryota</taxon>
        <taxon>Metazoa</taxon>
        <taxon>Ecdysozoa</taxon>
        <taxon>Arthropoda</taxon>
        <taxon>Hexapoda</taxon>
        <taxon>Insecta</taxon>
        <taxon>Pterygota</taxon>
        <taxon>Neoptera</taxon>
        <taxon>Endopterygota</taxon>
        <taxon>Diptera</taxon>
        <taxon>Brachycera</taxon>
        <taxon>Muscomorpha</taxon>
        <taxon>Muscoidea</taxon>
        <taxon>Muscidae</taxon>
        <taxon>Musca</taxon>
    </lineage>
</organism>
<evidence type="ECO:0000313" key="2">
    <source>
        <dbReference type="EnsemblMetazoa" id="MDOA000800-PA"/>
    </source>
</evidence>
<dbReference type="VEuPathDB" id="VectorBase:MDOA000800"/>